<accession>A0A242WB19</accession>
<evidence type="ECO:0000313" key="2">
    <source>
        <dbReference type="Proteomes" id="UP000195152"/>
    </source>
</evidence>
<gene>
    <name evidence="1" type="ORF">BK699_10075</name>
</gene>
<dbReference type="RefSeq" id="WP_000539213.1">
    <property type="nucleotide sequence ID" value="NZ_NFCF01000063.1"/>
</dbReference>
<evidence type="ECO:0000313" key="1">
    <source>
        <dbReference type="EMBL" id="OTW50882.1"/>
    </source>
</evidence>
<dbReference type="Proteomes" id="UP000195152">
    <property type="component" value="Unassembled WGS sequence"/>
</dbReference>
<reference evidence="1 2" key="1">
    <citation type="submission" date="2016-10" db="EMBL/GenBank/DDBJ databases">
        <title>Comparative genomics of Bacillus thuringiensis reveals a path to pathogens against multiple invertebrate hosts.</title>
        <authorList>
            <person name="Zheng J."/>
            <person name="Gao Q."/>
            <person name="Liu H."/>
            <person name="Peng D."/>
            <person name="Ruan L."/>
            <person name="Sun M."/>
        </authorList>
    </citation>
    <scope>NUCLEOTIDE SEQUENCE [LARGE SCALE GENOMIC DNA]</scope>
    <source>
        <strain evidence="1">BGSC 4AC1</strain>
    </source>
</reference>
<sequence length="150" mass="17551">MGVSWRYFRGYEIVKHEENDFDEMIRYFDDGKLILTYITSGTLRTVFENYGIHIPIYNQYEPPNLKTLELVSPNKIVHACEDAIKILNEGINPEFEGFDGEKNLLWELDDLDGRNGGSRTIGELNERIIDKLEFIKSISNRGYYFIENDD</sequence>
<proteinExistence type="predicted"/>
<organism evidence="1 2">
    <name type="scientific">Bacillus thuringiensis serovar mexicanensis</name>
    <dbReference type="NCBI Taxonomy" id="180868"/>
    <lineage>
        <taxon>Bacteria</taxon>
        <taxon>Bacillati</taxon>
        <taxon>Bacillota</taxon>
        <taxon>Bacilli</taxon>
        <taxon>Bacillales</taxon>
        <taxon>Bacillaceae</taxon>
        <taxon>Bacillus</taxon>
        <taxon>Bacillus cereus group</taxon>
    </lineage>
</organism>
<comment type="caution">
    <text evidence="1">The sequence shown here is derived from an EMBL/GenBank/DDBJ whole genome shotgun (WGS) entry which is preliminary data.</text>
</comment>
<dbReference type="AlphaFoldDB" id="A0A242WB19"/>
<protein>
    <submittedName>
        <fullName evidence="1">Vacuolar protein-sorting protein 36</fullName>
    </submittedName>
</protein>
<dbReference type="EMBL" id="NFCF01000063">
    <property type="protein sequence ID" value="OTW50882.1"/>
    <property type="molecule type" value="Genomic_DNA"/>
</dbReference>
<name>A0A242WB19_BACTU</name>